<accession>A0ABS2TTE6</accession>
<evidence type="ECO:0000313" key="2">
    <source>
        <dbReference type="EMBL" id="MBM9506599.1"/>
    </source>
</evidence>
<dbReference type="RefSeq" id="WP_205358454.1">
    <property type="nucleotide sequence ID" value="NZ_JADKYB010000009.1"/>
</dbReference>
<feature type="domain" description="DUF4232" evidence="1">
    <location>
        <begin position="20"/>
        <end position="150"/>
    </location>
</feature>
<organism evidence="2 3">
    <name type="scientific">Actinacidiphila acididurans</name>
    <dbReference type="NCBI Taxonomy" id="2784346"/>
    <lineage>
        <taxon>Bacteria</taxon>
        <taxon>Bacillati</taxon>
        <taxon>Actinomycetota</taxon>
        <taxon>Actinomycetes</taxon>
        <taxon>Kitasatosporales</taxon>
        <taxon>Streptomycetaceae</taxon>
        <taxon>Actinacidiphila</taxon>
    </lineage>
</organism>
<evidence type="ECO:0000313" key="3">
    <source>
        <dbReference type="Proteomes" id="UP000749040"/>
    </source>
</evidence>
<gene>
    <name evidence="2" type="ORF">ITX44_18970</name>
</gene>
<name>A0ABS2TTE6_9ACTN</name>
<sequence>MASPGEKPGQSHGQVRENNEDRFATTILLRNTGNSRCVLNGWPGIVFYGYDVITTCEQNPQTPSCPPGTRPAERRNIRVTRSQLLPPSDIALAPGQTTSFLLLWISTFAQECVKGIVQPYRVEISVPGDSHPLSLAHPALQPCDDVEVTSFGSALSRA</sequence>
<dbReference type="Pfam" id="PF14016">
    <property type="entry name" value="DUF4232"/>
    <property type="match status" value="1"/>
</dbReference>
<keyword evidence="3" id="KW-1185">Reference proteome</keyword>
<protein>
    <submittedName>
        <fullName evidence="2">DUF4232 domain-containing protein</fullName>
    </submittedName>
</protein>
<dbReference type="EMBL" id="JADKYB010000009">
    <property type="protein sequence ID" value="MBM9506599.1"/>
    <property type="molecule type" value="Genomic_DNA"/>
</dbReference>
<comment type="caution">
    <text evidence="2">The sequence shown here is derived from an EMBL/GenBank/DDBJ whole genome shotgun (WGS) entry which is preliminary data.</text>
</comment>
<dbReference type="Proteomes" id="UP000749040">
    <property type="component" value="Unassembled WGS sequence"/>
</dbReference>
<proteinExistence type="predicted"/>
<reference evidence="2 3" key="1">
    <citation type="submission" date="2021-01" db="EMBL/GenBank/DDBJ databases">
        <title>Streptomyces acididurans sp. nov., isolated from a peat swamp forest soil.</title>
        <authorList>
            <person name="Chantavorakit T."/>
            <person name="Duangmal K."/>
        </authorList>
    </citation>
    <scope>NUCLEOTIDE SEQUENCE [LARGE SCALE GENOMIC DNA]</scope>
    <source>
        <strain evidence="2 3">KK5PA1</strain>
    </source>
</reference>
<dbReference type="InterPro" id="IPR025326">
    <property type="entry name" value="DUF4232"/>
</dbReference>
<evidence type="ECO:0000259" key="1">
    <source>
        <dbReference type="Pfam" id="PF14016"/>
    </source>
</evidence>